<evidence type="ECO:0000256" key="2">
    <source>
        <dbReference type="ARBA" id="ARBA00004389"/>
    </source>
</evidence>
<evidence type="ECO:0000256" key="32">
    <source>
        <dbReference type="ARBA" id="ARBA00049475"/>
    </source>
</evidence>
<evidence type="ECO:0000256" key="14">
    <source>
        <dbReference type="ARBA" id="ARBA00023002"/>
    </source>
</evidence>
<keyword evidence="16" id="KW-0443">Lipid metabolism</keyword>
<keyword evidence="10 33" id="KW-0274">FAD</keyword>
<dbReference type="GO" id="GO:0050661">
    <property type="term" value="F:NADP binding"/>
    <property type="evidence" value="ECO:0007669"/>
    <property type="project" value="InterPro"/>
</dbReference>
<name>A0A811JSH8_9BILA</name>
<comment type="catalytic activity">
    <reaction evidence="32">
        <text>octan-3-one + NADPH + O2 + H(+) = pentyl propanoate + NADP(+) + H2O</text>
        <dbReference type="Rhea" id="RHEA:54840"/>
        <dbReference type="ChEBI" id="CHEBI:15377"/>
        <dbReference type="ChEBI" id="CHEBI:15378"/>
        <dbReference type="ChEBI" id="CHEBI:15379"/>
        <dbReference type="ChEBI" id="CHEBI:57783"/>
        <dbReference type="ChEBI" id="CHEBI:58349"/>
        <dbReference type="ChEBI" id="CHEBI:80946"/>
        <dbReference type="ChEBI" id="CHEBI:87373"/>
    </reaction>
    <physiologicalReaction direction="left-to-right" evidence="32">
        <dbReference type="Rhea" id="RHEA:54841"/>
    </physiologicalReaction>
</comment>
<comment type="catalytic activity">
    <reaction evidence="31">
        <text>N,N-dimethylaniline + NADPH + O2 + H(+) = N,N-dimethylaniline N-oxide + NADP(+) + H2O</text>
        <dbReference type="Rhea" id="RHEA:24468"/>
        <dbReference type="ChEBI" id="CHEBI:15377"/>
        <dbReference type="ChEBI" id="CHEBI:15378"/>
        <dbReference type="ChEBI" id="CHEBI:15379"/>
        <dbReference type="ChEBI" id="CHEBI:16269"/>
        <dbReference type="ChEBI" id="CHEBI:17735"/>
        <dbReference type="ChEBI" id="CHEBI:57783"/>
        <dbReference type="ChEBI" id="CHEBI:58349"/>
        <dbReference type="EC" id="1.14.13.8"/>
    </reaction>
    <physiologicalReaction direction="left-to-right" evidence="31">
        <dbReference type="Rhea" id="RHEA:24469"/>
    </physiologicalReaction>
</comment>
<comment type="catalytic activity">
    <reaction evidence="24">
        <text>NADPH + O2 + H(+) = H2O2 + NADP(+)</text>
        <dbReference type="Rhea" id="RHEA:11260"/>
        <dbReference type="ChEBI" id="CHEBI:15378"/>
        <dbReference type="ChEBI" id="CHEBI:15379"/>
        <dbReference type="ChEBI" id="CHEBI:16240"/>
        <dbReference type="ChEBI" id="CHEBI:57783"/>
        <dbReference type="ChEBI" id="CHEBI:58349"/>
        <dbReference type="EC" id="1.6.3.1"/>
    </reaction>
    <physiologicalReaction direction="left-to-right" evidence="24">
        <dbReference type="Rhea" id="RHEA:11261"/>
    </physiologicalReaction>
</comment>
<comment type="catalytic activity">
    <reaction evidence="22">
        <text>heptan-2-one + NADPH + O2 + H(+) = pentyl acetate + NADP(+) + H2O</text>
        <dbReference type="Rhea" id="RHEA:54836"/>
        <dbReference type="ChEBI" id="CHEBI:5672"/>
        <dbReference type="ChEBI" id="CHEBI:15377"/>
        <dbReference type="ChEBI" id="CHEBI:15378"/>
        <dbReference type="ChEBI" id="CHEBI:15379"/>
        <dbReference type="ChEBI" id="CHEBI:57783"/>
        <dbReference type="ChEBI" id="CHEBI:58349"/>
        <dbReference type="ChEBI" id="CHEBI:87362"/>
    </reaction>
    <physiologicalReaction direction="left-to-right" evidence="22">
        <dbReference type="Rhea" id="RHEA:54837"/>
    </physiologicalReaction>
</comment>
<keyword evidence="14 33" id="KW-0560">Oxidoreductase</keyword>
<evidence type="ECO:0000256" key="16">
    <source>
        <dbReference type="ARBA" id="ARBA00023098"/>
    </source>
</evidence>
<comment type="catalytic activity">
    <reaction evidence="23">
        <text>sulcatone + NADPH + O2 + H(+) = 4-methylpent-3-en-1-yl acetate + NADP(+) + H2O</text>
        <dbReference type="Rhea" id="RHEA:54864"/>
        <dbReference type="ChEBI" id="CHEBI:15377"/>
        <dbReference type="ChEBI" id="CHEBI:15378"/>
        <dbReference type="ChEBI" id="CHEBI:15379"/>
        <dbReference type="ChEBI" id="CHEBI:16310"/>
        <dbReference type="ChEBI" id="CHEBI:57783"/>
        <dbReference type="ChEBI" id="CHEBI:58349"/>
        <dbReference type="ChEBI" id="CHEBI:138373"/>
    </reaction>
    <physiologicalReaction direction="left-to-right" evidence="23">
        <dbReference type="Rhea" id="RHEA:54865"/>
    </physiologicalReaction>
</comment>
<evidence type="ECO:0000256" key="29">
    <source>
        <dbReference type="ARBA" id="ARBA00048989"/>
    </source>
</evidence>
<evidence type="ECO:0000256" key="28">
    <source>
        <dbReference type="ARBA" id="ARBA00048459"/>
    </source>
</evidence>
<dbReference type="PRINTS" id="PR00370">
    <property type="entry name" value="FMOXYGENASE"/>
</dbReference>
<comment type="catalytic activity">
    <reaction evidence="21">
        <text>hexan-3-one + NADPH + O2 + H(+) = propyl propanoate + NADP(+) + H2O</text>
        <dbReference type="Rhea" id="RHEA:54848"/>
        <dbReference type="ChEBI" id="CHEBI:15377"/>
        <dbReference type="ChEBI" id="CHEBI:15378"/>
        <dbReference type="ChEBI" id="CHEBI:15379"/>
        <dbReference type="ChEBI" id="CHEBI:57783"/>
        <dbReference type="ChEBI" id="CHEBI:58349"/>
        <dbReference type="ChEBI" id="CHEBI:89828"/>
        <dbReference type="ChEBI" id="CHEBI:89891"/>
    </reaction>
    <physiologicalReaction direction="left-to-right" evidence="21">
        <dbReference type="Rhea" id="RHEA:54849"/>
    </physiologicalReaction>
</comment>
<evidence type="ECO:0000256" key="15">
    <source>
        <dbReference type="ARBA" id="ARBA00023033"/>
    </source>
</evidence>
<keyword evidence="15 33" id="KW-0503">Monooxygenase</keyword>
<evidence type="ECO:0000256" key="27">
    <source>
        <dbReference type="ARBA" id="ARBA00048088"/>
    </source>
</evidence>
<keyword evidence="13" id="KW-1133">Transmembrane helix</keyword>
<dbReference type="EC" id="1.-.-.-" evidence="34"/>
<comment type="catalytic activity">
    <reaction evidence="28">
        <text>octan-3-one + NADPH + O2 + H(+) = ethyl hexanoate + NADP(+) + H2O</text>
        <dbReference type="Rhea" id="RHEA:54856"/>
        <dbReference type="ChEBI" id="CHEBI:15377"/>
        <dbReference type="ChEBI" id="CHEBI:15378"/>
        <dbReference type="ChEBI" id="CHEBI:15379"/>
        <dbReference type="ChEBI" id="CHEBI:57783"/>
        <dbReference type="ChEBI" id="CHEBI:58349"/>
        <dbReference type="ChEBI" id="CHEBI:80946"/>
        <dbReference type="ChEBI" id="CHEBI:86055"/>
    </reaction>
    <physiologicalReaction direction="left-to-right" evidence="28">
        <dbReference type="Rhea" id="RHEA:54857"/>
    </physiologicalReaction>
</comment>
<dbReference type="OrthoDB" id="66881at2759"/>
<evidence type="ECO:0000256" key="4">
    <source>
        <dbReference type="ARBA" id="ARBA00009183"/>
    </source>
</evidence>
<comment type="caution">
    <text evidence="35">The sequence shown here is derived from an EMBL/GenBank/DDBJ whole genome shotgun (WGS) entry which is preliminary data.</text>
</comment>
<comment type="catalytic activity">
    <reaction evidence="26">
        <text>hypotaurine + NADPH + O2 + H(+) = taurine + NADP(+) + H2O</text>
        <dbReference type="Rhea" id="RHEA:69819"/>
        <dbReference type="ChEBI" id="CHEBI:15377"/>
        <dbReference type="ChEBI" id="CHEBI:15378"/>
        <dbReference type="ChEBI" id="CHEBI:15379"/>
        <dbReference type="ChEBI" id="CHEBI:57783"/>
        <dbReference type="ChEBI" id="CHEBI:57853"/>
        <dbReference type="ChEBI" id="CHEBI:58349"/>
        <dbReference type="ChEBI" id="CHEBI:507393"/>
        <dbReference type="EC" id="1.14.13.8"/>
    </reaction>
    <physiologicalReaction direction="left-to-right" evidence="26">
        <dbReference type="Rhea" id="RHEA:69820"/>
    </physiologicalReaction>
</comment>
<evidence type="ECO:0000256" key="3">
    <source>
        <dbReference type="ARBA" id="ARBA00004524"/>
    </source>
</evidence>
<keyword evidence="7 33" id="KW-0285">Flavoprotein</keyword>
<dbReference type="SUPFAM" id="SSF51905">
    <property type="entry name" value="FAD/NAD(P)-binding domain"/>
    <property type="match status" value="2"/>
</dbReference>
<dbReference type="GO" id="GO:0050660">
    <property type="term" value="F:flavin adenine dinucleotide binding"/>
    <property type="evidence" value="ECO:0007669"/>
    <property type="project" value="InterPro"/>
</dbReference>
<comment type="function">
    <text evidence="19">Broad spectrum monooxygenase that catalyzes the oxygenation of a wide variety of nitrogen- and sulfur-containing compounds including xenobiotics. Catalyzes the S-oxygenation of hypotaurine to produce taurine, an organic osmolyte involved in cell volume regulation as well as a variety of cytoprotective and developmental processes. In vitro, catalyzes the N-oxygenation of trimethylamine (TMA) to produce trimethylamine N-oxide (TMAO) and could therefore participate to the detoxification of this compound that is generated by the action of gut microbiota from dietary precursors such as choline, choline containing compounds, betaine or L-carnitine.</text>
</comment>
<keyword evidence="11" id="KW-0492">Microsome</keyword>
<evidence type="ECO:0000256" key="1">
    <source>
        <dbReference type="ARBA" id="ARBA00001974"/>
    </source>
</evidence>
<comment type="catalytic activity">
    <reaction evidence="30">
        <text>heptan-4-one + NADPH + O2 + H(+) = propyl butanoate + NADP(+) + H2O</text>
        <dbReference type="Rhea" id="RHEA:54852"/>
        <dbReference type="ChEBI" id="CHEBI:15377"/>
        <dbReference type="ChEBI" id="CHEBI:15378"/>
        <dbReference type="ChEBI" id="CHEBI:15379"/>
        <dbReference type="ChEBI" id="CHEBI:57783"/>
        <dbReference type="ChEBI" id="CHEBI:58349"/>
        <dbReference type="ChEBI" id="CHEBI:89484"/>
        <dbReference type="ChEBI" id="CHEBI:89719"/>
    </reaction>
    <physiologicalReaction direction="left-to-right" evidence="30">
        <dbReference type="Rhea" id="RHEA:54853"/>
    </physiologicalReaction>
</comment>
<evidence type="ECO:0000256" key="7">
    <source>
        <dbReference type="ARBA" id="ARBA00022630"/>
    </source>
</evidence>
<accession>A0A811JSH8</accession>
<keyword evidence="12 33" id="KW-0521">NADP</keyword>
<evidence type="ECO:0000256" key="10">
    <source>
        <dbReference type="ARBA" id="ARBA00022827"/>
    </source>
</evidence>
<reference evidence="35" key="1">
    <citation type="submission" date="2020-09" db="EMBL/GenBank/DDBJ databases">
        <authorList>
            <person name="Kikuchi T."/>
        </authorList>
    </citation>
    <scope>NUCLEOTIDE SEQUENCE</scope>
    <source>
        <strain evidence="35">SH1</strain>
    </source>
</reference>
<organism evidence="35 36">
    <name type="scientific">Bursaphelenchus okinawaensis</name>
    <dbReference type="NCBI Taxonomy" id="465554"/>
    <lineage>
        <taxon>Eukaryota</taxon>
        <taxon>Metazoa</taxon>
        <taxon>Ecdysozoa</taxon>
        <taxon>Nematoda</taxon>
        <taxon>Chromadorea</taxon>
        <taxon>Rhabditida</taxon>
        <taxon>Tylenchina</taxon>
        <taxon>Tylenchomorpha</taxon>
        <taxon>Aphelenchoidea</taxon>
        <taxon>Aphelenchoididae</taxon>
        <taxon>Bursaphelenchus</taxon>
    </lineage>
</organism>
<evidence type="ECO:0000256" key="25">
    <source>
        <dbReference type="ARBA" id="ARBA00047977"/>
    </source>
</evidence>
<evidence type="ECO:0000256" key="9">
    <source>
        <dbReference type="ARBA" id="ARBA00022824"/>
    </source>
</evidence>
<evidence type="ECO:0000256" key="11">
    <source>
        <dbReference type="ARBA" id="ARBA00022848"/>
    </source>
</evidence>
<evidence type="ECO:0000256" key="8">
    <source>
        <dbReference type="ARBA" id="ARBA00022692"/>
    </source>
</evidence>
<comment type="catalytic activity">
    <reaction evidence="27">
        <text>trimethylamine + NADPH + O2 = trimethylamine N-oxide + NADP(+) + H2O</text>
        <dbReference type="Rhea" id="RHEA:31979"/>
        <dbReference type="ChEBI" id="CHEBI:15377"/>
        <dbReference type="ChEBI" id="CHEBI:15379"/>
        <dbReference type="ChEBI" id="CHEBI:15724"/>
        <dbReference type="ChEBI" id="CHEBI:57783"/>
        <dbReference type="ChEBI" id="CHEBI:58349"/>
        <dbReference type="ChEBI" id="CHEBI:58389"/>
        <dbReference type="EC" id="1.14.13.148"/>
    </reaction>
    <physiologicalReaction direction="left-to-right" evidence="27">
        <dbReference type="Rhea" id="RHEA:31980"/>
    </physiologicalReaction>
</comment>
<dbReference type="GO" id="GO:0005789">
    <property type="term" value="C:endoplasmic reticulum membrane"/>
    <property type="evidence" value="ECO:0007669"/>
    <property type="project" value="UniProtKB-SubCell"/>
</dbReference>
<evidence type="ECO:0000256" key="6">
    <source>
        <dbReference type="ARBA" id="ARBA00022553"/>
    </source>
</evidence>
<evidence type="ECO:0000256" key="31">
    <source>
        <dbReference type="ARBA" id="ARBA00049443"/>
    </source>
</evidence>
<evidence type="ECO:0000256" key="5">
    <source>
        <dbReference type="ARBA" id="ARBA00022481"/>
    </source>
</evidence>
<evidence type="ECO:0000256" key="12">
    <source>
        <dbReference type="ARBA" id="ARBA00022857"/>
    </source>
</evidence>
<dbReference type="InterPro" id="IPR000960">
    <property type="entry name" value="Flavin_mOase"/>
</dbReference>
<keyword evidence="6" id="KW-0597">Phosphoprotein</keyword>
<evidence type="ECO:0000313" key="36">
    <source>
        <dbReference type="Proteomes" id="UP000614601"/>
    </source>
</evidence>
<sequence>MLKRVCVVGAGPSGLPTAKWALQYGFKPVVFEGTESVGGLWNYKPGHTEFGTVMNFTVNNTNKELSCYSDFPPERSRAPFMPWRECLDYFQSYAKHYDVTPHVRLNHKVLQIERAKDYDKSGNWDVNFQNSKGEKETEMFEYVVLATGHHSKPNLPTPYKGQEKFKGEIIHSHTYKHNEGFENKTVVVMGLGNSALDVATDSARVAKQVYLSTRKGGYVLNKVGPFGYPIDAFLNRRVISWVRRIAPAFYSWAAERYTNIMFNHKKYGLQPKHGIMQQQPATSDEMYGKLMCGLVKVKGDIEEFTETDIKFKDGEVVKNVDTLVLGTGWQFDFRIIENGKLIPVKDNVIEPNSKLWKRMFPIHLHPHNSLAMVGFFQPVGSVMPIAEMQARVFFEIISGNVKLPSPREMLHDINQADILMARRYTKSTRHTLQVDYTEFMTELGDVIGCTPRLRKLFLTDPRIALKVAFGLDTAYNYRLNGPKPWSEARKTILETHDRLFAGVKNRPLP</sequence>
<comment type="subcellular location">
    <subcellularLocation>
        <location evidence="2">Endoplasmic reticulum membrane</location>
        <topology evidence="2">Single-pass membrane protein</topology>
    </subcellularLocation>
    <subcellularLocation>
        <location evidence="3">Microsome membrane</location>
    </subcellularLocation>
</comment>
<comment type="catalytic activity">
    <reaction evidence="20">
        <text>hypotaurine + NADH + O2 + H(+) = taurine + NAD(+) + H2O</text>
        <dbReference type="Rhea" id="RHEA:74111"/>
        <dbReference type="ChEBI" id="CHEBI:15377"/>
        <dbReference type="ChEBI" id="CHEBI:15378"/>
        <dbReference type="ChEBI" id="CHEBI:15379"/>
        <dbReference type="ChEBI" id="CHEBI:57540"/>
        <dbReference type="ChEBI" id="CHEBI:57853"/>
        <dbReference type="ChEBI" id="CHEBI:57945"/>
        <dbReference type="ChEBI" id="CHEBI:507393"/>
        <dbReference type="EC" id="1.14.13.8"/>
    </reaction>
    <physiologicalReaction direction="left-to-right" evidence="20">
        <dbReference type="Rhea" id="RHEA:74112"/>
    </physiologicalReaction>
</comment>
<evidence type="ECO:0000256" key="19">
    <source>
        <dbReference type="ARBA" id="ARBA00045957"/>
    </source>
</evidence>
<dbReference type="PRINTS" id="PR01125">
    <property type="entry name" value="FMOXYGENASE5"/>
</dbReference>
<evidence type="ECO:0000256" key="18">
    <source>
        <dbReference type="ARBA" id="ARBA00045722"/>
    </source>
</evidence>
<dbReference type="Pfam" id="PF00743">
    <property type="entry name" value="FMO-like"/>
    <property type="match status" value="1"/>
</dbReference>
<dbReference type="PIRSF" id="PIRSF000332">
    <property type="entry name" value="FMO"/>
    <property type="match status" value="1"/>
</dbReference>
<dbReference type="GO" id="GO:0006629">
    <property type="term" value="P:lipid metabolic process"/>
    <property type="evidence" value="ECO:0007669"/>
    <property type="project" value="UniProtKB-KW"/>
</dbReference>
<evidence type="ECO:0000313" key="35">
    <source>
        <dbReference type="EMBL" id="CAD5206400.1"/>
    </source>
</evidence>
<dbReference type="Proteomes" id="UP000614601">
    <property type="component" value="Unassembled WGS sequence"/>
</dbReference>
<dbReference type="GO" id="GO:0004499">
    <property type="term" value="F:N,N-dimethylaniline monooxygenase activity"/>
    <property type="evidence" value="ECO:0007669"/>
    <property type="project" value="UniProtKB-UniRule"/>
</dbReference>
<protein>
    <recommendedName>
        <fullName evidence="34">Flavin-containing monooxygenase</fullName>
        <ecNumber evidence="34">1.-.-.-</ecNumber>
    </recommendedName>
</protein>
<comment type="function">
    <text evidence="18">Acts as a Baeyer-Villiger monooxygenase on a broad range of substrates. Catalyzes the insertion of an oxygen atom into a carbon-carbon bond adjacent to a carbonyl, which converts ketones to esters. Active on diverse carbonyl compounds, whereas soft nucleophiles are mostly non- or poorly reactive. In contrast with other forms of FMO it is non- or poorly active on 'classical' substrates such as drugs, pesticides, and dietary components containing soft nucleophilic heteroatoms. Able to oxidize drug molecules bearing a carbonyl group on an aliphatic chain, such as nabumetone and pentoxifylline. Also, in the absence of substrates, shows slow but yet significant NADPH oxidase activity. Acts as a positive modulator of cholesterol biosynthesis as well as glucose homeostasis, promoting metabolic aging via pleiotropic effects.</text>
</comment>
<comment type="catalytic activity">
    <reaction evidence="29">
        <text>(2E)-geranial + NADPH + O2 + H(+) = (1E)-2,6-dimethylhepta-1,5-dien-1-yl formate + NADP(+) + H2O</text>
        <dbReference type="Rhea" id="RHEA:54860"/>
        <dbReference type="ChEBI" id="CHEBI:15377"/>
        <dbReference type="ChEBI" id="CHEBI:15378"/>
        <dbReference type="ChEBI" id="CHEBI:15379"/>
        <dbReference type="ChEBI" id="CHEBI:16980"/>
        <dbReference type="ChEBI" id="CHEBI:57783"/>
        <dbReference type="ChEBI" id="CHEBI:58349"/>
        <dbReference type="ChEBI" id="CHEBI:138375"/>
    </reaction>
    <physiologicalReaction direction="left-to-right" evidence="29">
        <dbReference type="Rhea" id="RHEA:54861"/>
    </physiologicalReaction>
</comment>
<keyword evidence="36" id="KW-1185">Reference proteome</keyword>
<keyword evidence="8" id="KW-0812">Transmembrane</keyword>
<evidence type="ECO:0000256" key="22">
    <source>
        <dbReference type="ARBA" id="ARBA00047574"/>
    </source>
</evidence>
<dbReference type="Proteomes" id="UP000783686">
    <property type="component" value="Unassembled WGS sequence"/>
</dbReference>
<dbReference type="Gene3D" id="3.50.50.60">
    <property type="entry name" value="FAD/NAD(P)-binding domain"/>
    <property type="match status" value="1"/>
</dbReference>
<dbReference type="InterPro" id="IPR020946">
    <property type="entry name" value="Flavin_mOase-like"/>
</dbReference>
<evidence type="ECO:0000256" key="24">
    <source>
        <dbReference type="ARBA" id="ARBA00047864"/>
    </source>
</evidence>
<dbReference type="InterPro" id="IPR050346">
    <property type="entry name" value="FMO-like"/>
</dbReference>
<dbReference type="EMBL" id="CAJFDH010000001">
    <property type="protein sequence ID" value="CAD5206400.1"/>
    <property type="molecule type" value="Genomic_DNA"/>
</dbReference>
<evidence type="ECO:0000256" key="13">
    <source>
        <dbReference type="ARBA" id="ARBA00022989"/>
    </source>
</evidence>
<dbReference type="EMBL" id="CAJFCW020000001">
    <property type="protein sequence ID" value="CAG9081619.1"/>
    <property type="molecule type" value="Genomic_DNA"/>
</dbReference>
<comment type="catalytic activity">
    <reaction evidence="25">
        <text>hexan-3-one + NADPH + O2 + H(+) = ethyl butanoate + NADP(+) + H2O</text>
        <dbReference type="Rhea" id="RHEA:54844"/>
        <dbReference type="ChEBI" id="CHEBI:15377"/>
        <dbReference type="ChEBI" id="CHEBI:15378"/>
        <dbReference type="ChEBI" id="CHEBI:15379"/>
        <dbReference type="ChEBI" id="CHEBI:57783"/>
        <dbReference type="ChEBI" id="CHEBI:58349"/>
        <dbReference type="ChEBI" id="CHEBI:88764"/>
        <dbReference type="ChEBI" id="CHEBI:89891"/>
    </reaction>
    <physiologicalReaction direction="left-to-right" evidence="25">
        <dbReference type="Rhea" id="RHEA:54845"/>
    </physiologicalReaction>
</comment>
<evidence type="ECO:0000256" key="26">
    <source>
        <dbReference type="ARBA" id="ARBA00048041"/>
    </source>
</evidence>
<evidence type="ECO:0000256" key="33">
    <source>
        <dbReference type="PIRNR" id="PIRNR000332"/>
    </source>
</evidence>
<proteinExistence type="inferred from homology"/>
<evidence type="ECO:0000256" key="20">
    <source>
        <dbReference type="ARBA" id="ARBA00047338"/>
    </source>
</evidence>
<evidence type="ECO:0000256" key="17">
    <source>
        <dbReference type="ARBA" id="ARBA00023136"/>
    </source>
</evidence>
<comment type="cofactor">
    <cofactor evidence="1 33 34">
        <name>FAD</name>
        <dbReference type="ChEBI" id="CHEBI:57692"/>
    </cofactor>
</comment>
<dbReference type="PANTHER" id="PTHR23023">
    <property type="entry name" value="DIMETHYLANILINE MONOOXYGENASE"/>
    <property type="match status" value="1"/>
</dbReference>
<evidence type="ECO:0000256" key="23">
    <source>
        <dbReference type="ARBA" id="ARBA00047855"/>
    </source>
</evidence>
<comment type="similarity">
    <text evidence="4 33 34">Belongs to the FMO family.</text>
</comment>
<keyword evidence="9 33" id="KW-0256">Endoplasmic reticulum</keyword>
<dbReference type="InterPro" id="IPR036188">
    <property type="entry name" value="FAD/NAD-bd_sf"/>
</dbReference>
<dbReference type="InterPro" id="IPR002257">
    <property type="entry name" value="Flavin_mOase_5"/>
</dbReference>
<gene>
    <name evidence="35" type="ORF">BOKJ2_LOCUS1084</name>
</gene>
<dbReference type="GO" id="GO:0034899">
    <property type="term" value="F:trimethylamine monooxygenase activity"/>
    <property type="evidence" value="ECO:0007669"/>
    <property type="project" value="UniProtKB-EC"/>
</dbReference>
<dbReference type="FunFam" id="3.50.50.60:FF:000159">
    <property type="entry name" value="Dimethylaniline monooxygenase [N-oxide-forming]"/>
    <property type="match status" value="1"/>
</dbReference>
<keyword evidence="17 33" id="KW-0472">Membrane</keyword>
<keyword evidence="5" id="KW-0488">Methylation</keyword>
<evidence type="ECO:0000256" key="21">
    <source>
        <dbReference type="ARBA" id="ARBA00047426"/>
    </source>
</evidence>
<dbReference type="GO" id="GO:0016174">
    <property type="term" value="F:NAD(P)H oxidase H2O2-forming activity"/>
    <property type="evidence" value="ECO:0007669"/>
    <property type="project" value="UniProtKB-EC"/>
</dbReference>
<evidence type="ECO:0000256" key="30">
    <source>
        <dbReference type="ARBA" id="ARBA00048990"/>
    </source>
</evidence>
<dbReference type="AlphaFoldDB" id="A0A811JSH8"/>
<evidence type="ECO:0000256" key="34">
    <source>
        <dbReference type="RuleBase" id="RU361177"/>
    </source>
</evidence>